<dbReference type="KEGG" id="pti:PHATRDRAFT_31518"/>
<evidence type="ECO:0000256" key="1">
    <source>
        <dbReference type="SAM" id="MobiDB-lite"/>
    </source>
</evidence>
<proteinExistence type="predicted"/>
<feature type="compositionally biased region" description="Polar residues" evidence="1">
    <location>
        <begin position="236"/>
        <end position="249"/>
    </location>
</feature>
<dbReference type="Pfam" id="PF20710">
    <property type="entry name" value="DUF6824"/>
    <property type="match status" value="1"/>
</dbReference>
<feature type="compositionally biased region" description="Basic residues" evidence="1">
    <location>
        <begin position="1"/>
        <end position="21"/>
    </location>
</feature>
<dbReference type="Proteomes" id="UP000000759">
    <property type="component" value="Chromosome 1"/>
</dbReference>
<feature type="region of interest" description="Disordered" evidence="1">
    <location>
        <begin position="151"/>
        <end position="183"/>
    </location>
</feature>
<dbReference type="RefSeq" id="XP_002177053.1">
    <property type="nucleotide sequence ID" value="XM_002177017.1"/>
</dbReference>
<dbReference type="InterPro" id="IPR049227">
    <property type="entry name" value="DUF6824"/>
</dbReference>
<feature type="domain" description="DUF6824" evidence="2">
    <location>
        <begin position="40"/>
        <end position="124"/>
    </location>
</feature>
<evidence type="ECO:0000313" key="3">
    <source>
        <dbReference type="EMBL" id="EEC51516.1"/>
    </source>
</evidence>
<feature type="region of interest" description="Disordered" evidence="1">
    <location>
        <begin position="1"/>
        <end position="22"/>
    </location>
</feature>
<evidence type="ECO:0000313" key="4">
    <source>
        <dbReference type="Proteomes" id="UP000000759"/>
    </source>
</evidence>
<dbReference type="EMBL" id="CM000605">
    <property type="protein sequence ID" value="EEC51516.1"/>
    <property type="molecule type" value="Genomic_DNA"/>
</dbReference>
<dbReference type="InParanoid" id="B7FRJ6"/>
<protein>
    <recommendedName>
        <fullName evidence="2">DUF6824 domain-containing protein</fullName>
    </recommendedName>
</protein>
<gene>
    <name evidence="3" type="ORF">PHATRDRAFT_31518</name>
</gene>
<dbReference type="AlphaFoldDB" id="B7FRJ6"/>
<feature type="compositionally biased region" description="Basic residues" evidence="1">
    <location>
        <begin position="223"/>
        <end position="232"/>
    </location>
</feature>
<name>B7FRJ6_PHATC</name>
<evidence type="ECO:0000259" key="2">
    <source>
        <dbReference type="Pfam" id="PF20710"/>
    </source>
</evidence>
<reference evidence="4" key="2">
    <citation type="submission" date="2008-08" db="EMBL/GenBank/DDBJ databases">
        <authorList>
            <consortium name="Diatom Consortium"/>
            <person name="Grigoriev I."/>
            <person name="Grimwood J."/>
            <person name="Kuo A."/>
            <person name="Otillar R.P."/>
            <person name="Salamov A."/>
            <person name="Detter J.C."/>
            <person name="Lindquist E."/>
            <person name="Shapiro H."/>
            <person name="Lucas S."/>
            <person name="Glavina del Rio T."/>
            <person name="Pitluck S."/>
            <person name="Rokhsar D."/>
            <person name="Bowler C."/>
        </authorList>
    </citation>
    <scope>GENOME REANNOTATION</scope>
    <source>
        <strain evidence="4">CCAP 1055/1</strain>
    </source>
</reference>
<keyword evidence="4" id="KW-1185">Reference proteome</keyword>
<organism evidence="3 4">
    <name type="scientific">Phaeodactylum tricornutum (strain CCAP 1055/1)</name>
    <dbReference type="NCBI Taxonomy" id="556484"/>
    <lineage>
        <taxon>Eukaryota</taxon>
        <taxon>Sar</taxon>
        <taxon>Stramenopiles</taxon>
        <taxon>Ochrophyta</taxon>
        <taxon>Bacillariophyta</taxon>
        <taxon>Bacillariophyceae</taxon>
        <taxon>Bacillariophycidae</taxon>
        <taxon>Naviculales</taxon>
        <taxon>Phaeodactylaceae</taxon>
        <taxon>Phaeodactylum</taxon>
    </lineage>
</organism>
<feature type="region of interest" description="Disordered" evidence="1">
    <location>
        <begin position="210"/>
        <end position="249"/>
    </location>
</feature>
<sequence length="462" mass="50631">MPASTKKKSKNGQRTKATNKTKVREISPGTKIIEDLTSTDVLLGRGNGVAGFVGNQNFRKLVWSQKDAYASAYRNEKGVVAVRVMRLVAQQDPPGRFVERIGPNHFFEVDESKALEKTCQALREKKNKRPPGLIMTQRPHVVKPKELRAASCPQTEGKVSTNSKRTKRSTVRKSGSNKIAGKETKAKLVKRKTTGAKVKLSPRIQIKGISKISAPLPPPQRKYPAKSPRKTPYKPNETTASISEGSTGKQMEIQSPTERTSHQGTCTNTNHNVVATMRTTYEGTPGACYKPQDANSDNVMSEQECIAYTSPIANTLKRGSTKDMDYEFAALPPHLTAFFSGIYSNHSCFGDDGTQSKAIAITPIYEAPPTTTLPATWSHPSNELASFTSFLWGNVGKNTTSTSAQKSSSESPPTVVDFDFITPPSFGEPQQSLLLDDINDGTSFCDEHFPSLSEEDFAMFMV</sequence>
<dbReference type="HOGENOM" id="CLU_592471_0_0_1"/>
<dbReference type="PaxDb" id="2850-Phatr31518"/>
<feature type="compositionally biased region" description="Polar residues" evidence="1">
    <location>
        <begin position="152"/>
        <end position="163"/>
    </location>
</feature>
<accession>B7FRJ6</accession>
<dbReference type="OrthoDB" id="56113at2759"/>
<reference evidence="3 4" key="1">
    <citation type="journal article" date="2008" name="Nature">
        <title>The Phaeodactylum genome reveals the evolutionary history of diatom genomes.</title>
        <authorList>
            <person name="Bowler C."/>
            <person name="Allen A.E."/>
            <person name="Badger J.H."/>
            <person name="Grimwood J."/>
            <person name="Jabbari K."/>
            <person name="Kuo A."/>
            <person name="Maheswari U."/>
            <person name="Martens C."/>
            <person name="Maumus F."/>
            <person name="Otillar R.P."/>
            <person name="Rayko E."/>
            <person name="Salamov A."/>
            <person name="Vandepoele K."/>
            <person name="Beszteri B."/>
            <person name="Gruber A."/>
            <person name="Heijde M."/>
            <person name="Katinka M."/>
            <person name="Mock T."/>
            <person name="Valentin K."/>
            <person name="Verret F."/>
            <person name="Berges J.A."/>
            <person name="Brownlee C."/>
            <person name="Cadoret J.P."/>
            <person name="Chiovitti A."/>
            <person name="Choi C.J."/>
            <person name="Coesel S."/>
            <person name="De Martino A."/>
            <person name="Detter J.C."/>
            <person name="Durkin C."/>
            <person name="Falciatore A."/>
            <person name="Fournet J."/>
            <person name="Haruta M."/>
            <person name="Huysman M.J."/>
            <person name="Jenkins B.D."/>
            <person name="Jiroutova K."/>
            <person name="Jorgensen R.E."/>
            <person name="Joubert Y."/>
            <person name="Kaplan A."/>
            <person name="Kroger N."/>
            <person name="Kroth P.G."/>
            <person name="La Roche J."/>
            <person name="Lindquist E."/>
            <person name="Lommer M."/>
            <person name="Martin-Jezequel V."/>
            <person name="Lopez P.J."/>
            <person name="Lucas S."/>
            <person name="Mangogna M."/>
            <person name="McGinnis K."/>
            <person name="Medlin L.K."/>
            <person name="Montsant A."/>
            <person name="Oudot-Le Secq M.P."/>
            <person name="Napoli C."/>
            <person name="Obornik M."/>
            <person name="Parker M.S."/>
            <person name="Petit J.L."/>
            <person name="Porcel B.M."/>
            <person name="Poulsen N."/>
            <person name="Robison M."/>
            <person name="Rychlewski L."/>
            <person name="Rynearson T.A."/>
            <person name="Schmutz J."/>
            <person name="Shapiro H."/>
            <person name="Siaut M."/>
            <person name="Stanley M."/>
            <person name="Sussman M.R."/>
            <person name="Taylor A.R."/>
            <person name="Vardi A."/>
            <person name="von Dassow P."/>
            <person name="Vyverman W."/>
            <person name="Willis A."/>
            <person name="Wyrwicz L.S."/>
            <person name="Rokhsar D.S."/>
            <person name="Weissenbach J."/>
            <person name="Armbrust E.V."/>
            <person name="Green B.R."/>
            <person name="Van de Peer Y."/>
            <person name="Grigoriev I.V."/>
        </authorList>
    </citation>
    <scope>NUCLEOTIDE SEQUENCE [LARGE SCALE GENOMIC DNA]</scope>
    <source>
        <strain evidence="3 4">CCAP 1055/1</strain>
    </source>
</reference>
<dbReference type="GeneID" id="7196064"/>